<dbReference type="SUPFAM" id="SSF55331">
    <property type="entry name" value="Tautomerase/MIF"/>
    <property type="match status" value="1"/>
</dbReference>
<keyword evidence="5" id="KW-0413">Isomerase</keyword>
<dbReference type="EC" id="5.3.3.12" evidence="8"/>
<dbReference type="Gene3D" id="3.30.429.10">
    <property type="entry name" value="Macrophage Migration Inhibitory Factor"/>
    <property type="match status" value="1"/>
</dbReference>
<evidence type="ECO:0000256" key="7">
    <source>
        <dbReference type="ARBA" id="ARBA00036823"/>
    </source>
</evidence>
<feature type="region of interest" description="Disordered" evidence="13">
    <location>
        <begin position="280"/>
        <end position="329"/>
    </location>
</feature>
<comment type="subcellular location">
    <subcellularLocation>
        <location evidence="1">Secreted</location>
    </subcellularLocation>
</comment>
<evidence type="ECO:0000256" key="4">
    <source>
        <dbReference type="ARBA" id="ARBA00022525"/>
    </source>
</evidence>
<evidence type="ECO:0000256" key="9">
    <source>
        <dbReference type="ARBA" id="ARBA00039086"/>
    </source>
</evidence>
<dbReference type="Proteomes" id="UP001628179">
    <property type="component" value="Unassembled WGS sequence"/>
</dbReference>
<evidence type="ECO:0000313" key="15">
    <source>
        <dbReference type="Proteomes" id="UP001628179"/>
    </source>
</evidence>
<evidence type="ECO:0000256" key="8">
    <source>
        <dbReference type="ARBA" id="ARBA00038932"/>
    </source>
</evidence>
<evidence type="ECO:0000256" key="1">
    <source>
        <dbReference type="ARBA" id="ARBA00004613"/>
    </source>
</evidence>
<feature type="compositionally biased region" description="Basic residues" evidence="13">
    <location>
        <begin position="34"/>
        <end position="43"/>
    </location>
</feature>
<name>A0ABQ0GRV3_9PEZI</name>
<dbReference type="RefSeq" id="XP_070922196.1">
    <property type="nucleotide sequence ID" value="XM_071066095.1"/>
</dbReference>
<dbReference type="GeneID" id="98181418"/>
<comment type="catalytic activity">
    <reaction evidence="7">
        <text>L-dopachrome = 5,6-dihydroxyindole-2-carboxylate</text>
        <dbReference type="Rhea" id="RHEA:13041"/>
        <dbReference type="ChEBI" id="CHEBI:16875"/>
        <dbReference type="ChEBI" id="CHEBI:57509"/>
        <dbReference type="EC" id="5.3.3.12"/>
    </reaction>
</comment>
<proteinExistence type="inferred from homology"/>
<keyword evidence="4" id="KW-0964">Secreted</keyword>
<dbReference type="InterPro" id="IPR001398">
    <property type="entry name" value="Macrophage_inhib_fac"/>
</dbReference>
<comment type="similarity">
    <text evidence="2">Belongs to the MIF family.</text>
</comment>
<dbReference type="PANTHER" id="PTHR11954:SF6">
    <property type="entry name" value="MACROPHAGE MIGRATION INHIBITORY FACTOR"/>
    <property type="match status" value="1"/>
</dbReference>
<gene>
    <name evidence="14" type="ORF">MFIFM68171_10676</name>
</gene>
<evidence type="ECO:0000256" key="3">
    <source>
        <dbReference type="ARBA" id="ARBA00022514"/>
    </source>
</evidence>
<sequence length="357" mass="38469">MGRLPLSGVASQPAASGASPSGAAETRVSFAERRAHRGGRKTPSRLVEGNHLIQDIDRPPPGDVIHKGVDSTPSRSNLARKRSNLDFFENAFSVDQSSSSWARERIQGDAIVTAEVKTNVIIGDEYTFITELSYHLSTRYQRPVSSIVVTLQHGACMFFAGSFEAAYVMSVFALPSQLLPTTNKRNAALIQKHMQEATGVKPARGLLRFVPTKEEHLACNGRTMAGEIDELEKSFYREDASFTGGGEAGKADDGTAMMLRSMRSMKKPGVKVPGAGILMPELTRNGSADEGLPPVPGSPVLSPETATTSTQDEDVAESSPQRLTARRKKSFVANIFSRSGGKSLAYRSSLPAISDER</sequence>
<dbReference type="EC" id="5.3.2.1" evidence="9"/>
<comment type="catalytic activity">
    <reaction evidence="6">
        <text>3-phenylpyruvate = enol-phenylpyruvate</text>
        <dbReference type="Rhea" id="RHEA:17097"/>
        <dbReference type="ChEBI" id="CHEBI:16815"/>
        <dbReference type="ChEBI" id="CHEBI:18005"/>
        <dbReference type="EC" id="5.3.2.1"/>
    </reaction>
</comment>
<evidence type="ECO:0000256" key="13">
    <source>
        <dbReference type="SAM" id="MobiDB-lite"/>
    </source>
</evidence>
<reference evidence="14 15" key="1">
    <citation type="submission" date="2024-09" db="EMBL/GenBank/DDBJ databases">
        <title>Itraconazole resistance in Madurella fahalii resulting from another homologue of gene encoding cytochrome P450 14-alpha sterol demethylase (CYP51).</title>
        <authorList>
            <person name="Yoshioka I."/>
            <person name="Fahal A.H."/>
            <person name="Kaneko S."/>
            <person name="Yaguchi T."/>
        </authorList>
    </citation>
    <scope>NUCLEOTIDE SEQUENCE [LARGE SCALE GENOMIC DNA]</scope>
    <source>
        <strain evidence="14 15">IFM 68171</strain>
    </source>
</reference>
<evidence type="ECO:0000256" key="12">
    <source>
        <dbReference type="ARBA" id="ARBA00042730"/>
    </source>
</evidence>
<dbReference type="InterPro" id="IPR014347">
    <property type="entry name" value="Tautomerase/MIF_sf"/>
</dbReference>
<keyword evidence="3" id="KW-0202">Cytokine</keyword>
<evidence type="ECO:0000256" key="11">
    <source>
        <dbReference type="ARBA" id="ARBA00041912"/>
    </source>
</evidence>
<protein>
    <recommendedName>
        <fullName evidence="12">L-dopachrome isomerase</fullName>
        <ecNumber evidence="9">5.3.2.1</ecNumber>
        <ecNumber evidence="8">5.3.3.12</ecNumber>
    </recommendedName>
    <alternativeName>
        <fullName evidence="10">L-dopachrome tautomerase</fullName>
    </alternativeName>
    <alternativeName>
        <fullName evidence="11">Phenylpyruvate tautomerase</fullName>
    </alternativeName>
</protein>
<dbReference type="Pfam" id="PF01187">
    <property type="entry name" value="MIF"/>
    <property type="match status" value="1"/>
</dbReference>
<keyword evidence="15" id="KW-1185">Reference proteome</keyword>
<organism evidence="14 15">
    <name type="scientific">Madurella fahalii</name>
    <dbReference type="NCBI Taxonomy" id="1157608"/>
    <lineage>
        <taxon>Eukaryota</taxon>
        <taxon>Fungi</taxon>
        <taxon>Dikarya</taxon>
        <taxon>Ascomycota</taxon>
        <taxon>Pezizomycotina</taxon>
        <taxon>Sordariomycetes</taxon>
        <taxon>Sordariomycetidae</taxon>
        <taxon>Sordariales</taxon>
        <taxon>Sordariales incertae sedis</taxon>
        <taxon>Madurella</taxon>
    </lineage>
</organism>
<dbReference type="PANTHER" id="PTHR11954">
    <property type="entry name" value="D-DOPACHROME DECARBOXYLASE"/>
    <property type="match status" value="1"/>
</dbReference>
<accession>A0ABQ0GRV3</accession>
<evidence type="ECO:0000313" key="14">
    <source>
        <dbReference type="EMBL" id="GAB1320466.1"/>
    </source>
</evidence>
<evidence type="ECO:0000256" key="5">
    <source>
        <dbReference type="ARBA" id="ARBA00023235"/>
    </source>
</evidence>
<dbReference type="EMBL" id="BAAFSV010000006">
    <property type="protein sequence ID" value="GAB1320466.1"/>
    <property type="molecule type" value="Genomic_DNA"/>
</dbReference>
<feature type="compositionally biased region" description="Low complexity" evidence="13">
    <location>
        <begin position="7"/>
        <end position="24"/>
    </location>
</feature>
<evidence type="ECO:0000256" key="2">
    <source>
        <dbReference type="ARBA" id="ARBA00005851"/>
    </source>
</evidence>
<comment type="caution">
    <text evidence="14">The sequence shown here is derived from an EMBL/GenBank/DDBJ whole genome shotgun (WGS) entry which is preliminary data.</text>
</comment>
<evidence type="ECO:0000256" key="6">
    <source>
        <dbReference type="ARBA" id="ARBA00036735"/>
    </source>
</evidence>
<feature type="region of interest" description="Disordered" evidence="13">
    <location>
        <begin position="1"/>
        <end position="44"/>
    </location>
</feature>
<evidence type="ECO:0000256" key="10">
    <source>
        <dbReference type="ARBA" id="ARBA00041631"/>
    </source>
</evidence>